<accession>A0A6S6T5M2</accession>
<protein>
    <recommendedName>
        <fullName evidence="1">ApeI dehydratase-like domain-containing protein</fullName>
    </recommendedName>
</protein>
<gene>
    <name evidence="2" type="ORF">HELGO_WM17539</name>
</gene>
<dbReference type="EMBL" id="CACVAU010000054">
    <property type="protein sequence ID" value="CAA6818511.1"/>
    <property type="molecule type" value="Genomic_DNA"/>
</dbReference>
<reference evidence="2" key="1">
    <citation type="submission" date="2020-01" db="EMBL/GenBank/DDBJ databases">
        <authorList>
            <person name="Meier V. D."/>
            <person name="Meier V D."/>
        </authorList>
    </citation>
    <scope>NUCLEOTIDE SEQUENCE</scope>
    <source>
        <strain evidence="2">HLG_WM_MAG_05</strain>
    </source>
</reference>
<dbReference type="InterPro" id="IPR054545">
    <property type="entry name" value="ApeI-like"/>
</dbReference>
<organism evidence="2">
    <name type="scientific">uncultured Sulfurovum sp</name>
    <dbReference type="NCBI Taxonomy" id="269237"/>
    <lineage>
        <taxon>Bacteria</taxon>
        <taxon>Pseudomonadati</taxon>
        <taxon>Campylobacterota</taxon>
        <taxon>Epsilonproteobacteria</taxon>
        <taxon>Campylobacterales</taxon>
        <taxon>Sulfurovaceae</taxon>
        <taxon>Sulfurovum</taxon>
        <taxon>environmental samples</taxon>
    </lineage>
</organism>
<dbReference type="SUPFAM" id="SSF54637">
    <property type="entry name" value="Thioesterase/thiol ester dehydrase-isomerase"/>
    <property type="match status" value="1"/>
</dbReference>
<dbReference type="InterPro" id="IPR029069">
    <property type="entry name" value="HotDog_dom_sf"/>
</dbReference>
<dbReference type="Pfam" id="PF22818">
    <property type="entry name" value="ApeI-like"/>
    <property type="match status" value="1"/>
</dbReference>
<proteinExistence type="predicted"/>
<dbReference type="Gene3D" id="3.10.129.10">
    <property type="entry name" value="Hotdog Thioesterase"/>
    <property type="match status" value="1"/>
</dbReference>
<name>A0A6S6T5M2_9BACT</name>
<feature type="domain" description="ApeI dehydratase-like" evidence="1">
    <location>
        <begin position="11"/>
        <end position="92"/>
    </location>
</feature>
<evidence type="ECO:0000313" key="2">
    <source>
        <dbReference type="EMBL" id="CAA6818511.1"/>
    </source>
</evidence>
<evidence type="ECO:0000259" key="1">
    <source>
        <dbReference type="Pfam" id="PF22818"/>
    </source>
</evidence>
<sequence>MIDDLYTILKEDTQEVVLQLSAKDHPLFQAHFPNNPILPAFALIDILEKVFQEKIVYIKQSKFLVQLLPNDILSCQFKHNENIKNIKIFKNQKKVSEISYASK</sequence>
<dbReference type="AlphaFoldDB" id="A0A6S6T5M2"/>